<evidence type="ECO:0000256" key="7">
    <source>
        <dbReference type="SAM" id="Phobius"/>
    </source>
</evidence>
<comment type="cofactor">
    <cofactor evidence="6">
        <name>Zn(2+)</name>
        <dbReference type="ChEBI" id="CHEBI:29105"/>
    </cofactor>
    <text evidence="6">Binds 1 zinc ion per subunit.</text>
</comment>
<comment type="similarity">
    <text evidence="6">Belongs to the peptidase M48 family.</text>
</comment>
<keyword evidence="7" id="KW-1133">Transmembrane helix</keyword>
<feature type="transmembrane region" description="Helical" evidence="7">
    <location>
        <begin position="34"/>
        <end position="59"/>
    </location>
</feature>
<dbReference type="InterPro" id="IPR052173">
    <property type="entry name" value="Beta-lactam_resp_regulator"/>
</dbReference>
<dbReference type="OrthoDB" id="9785340at2"/>
<keyword evidence="3 6" id="KW-0378">Hydrolase</keyword>
<accession>A0A3N2CWA2</accession>
<dbReference type="Pfam" id="PF01435">
    <property type="entry name" value="Peptidase_M48"/>
    <property type="match status" value="1"/>
</dbReference>
<gene>
    <name evidence="9" type="ORF">EDD33_2704</name>
</gene>
<comment type="caution">
    <text evidence="9">The sequence shown here is derived from an EMBL/GenBank/DDBJ whole genome shotgun (WGS) entry which is preliminary data.</text>
</comment>
<organism evidence="9 10">
    <name type="scientific">Nocardioides aurantiacus</name>
    <dbReference type="NCBI Taxonomy" id="86796"/>
    <lineage>
        <taxon>Bacteria</taxon>
        <taxon>Bacillati</taxon>
        <taxon>Actinomycetota</taxon>
        <taxon>Actinomycetes</taxon>
        <taxon>Propionibacteriales</taxon>
        <taxon>Nocardioidaceae</taxon>
        <taxon>Nocardioides</taxon>
    </lineage>
</organism>
<reference evidence="9 10" key="1">
    <citation type="submission" date="2018-11" db="EMBL/GenBank/DDBJ databases">
        <title>Sequencing the genomes of 1000 actinobacteria strains.</title>
        <authorList>
            <person name="Klenk H.-P."/>
        </authorList>
    </citation>
    <scope>NUCLEOTIDE SEQUENCE [LARGE SCALE GENOMIC DNA]</scope>
    <source>
        <strain evidence="9 10">DSM 12652</strain>
    </source>
</reference>
<name>A0A3N2CWA2_9ACTN</name>
<evidence type="ECO:0000256" key="4">
    <source>
        <dbReference type="ARBA" id="ARBA00022833"/>
    </source>
</evidence>
<dbReference type="CDD" id="cd07326">
    <property type="entry name" value="M56_BlaR1_MecR1_like"/>
    <property type="match status" value="1"/>
</dbReference>
<dbReference type="Proteomes" id="UP000281738">
    <property type="component" value="Unassembled WGS sequence"/>
</dbReference>
<evidence type="ECO:0000256" key="1">
    <source>
        <dbReference type="ARBA" id="ARBA00022670"/>
    </source>
</evidence>
<keyword evidence="1 6" id="KW-0645">Protease</keyword>
<keyword evidence="7" id="KW-0472">Membrane</keyword>
<evidence type="ECO:0000313" key="10">
    <source>
        <dbReference type="Proteomes" id="UP000281738"/>
    </source>
</evidence>
<evidence type="ECO:0000256" key="6">
    <source>
        <dbReference type="RuleBase" id="RU003983"/>
    </source>
</evidence>
<evidence type="ECO:0000259" key="8">
    <source>
        <dbReference type="Pfam" id="PF01435"/>
    </source>
</evidence>
<keyword evidence="10" id="KW-1185">Reference proteome</keyword>
<sequence>MTAALSLLAFVGLSTIAAQRWLVSARWTTRGPGLAIWAWQALSLSVAAALLLAGFTLILPLSHLSVDLAELVRACEVHLRERYETPLGTGLALVGGGAAVVIVLRLAFAFVAVSVDVGQRRRHLRDLVAVLGRRHNEGQYVEVEHDVPLVYCLPGRRGWSLPGSRSSQPAKASEVIVTSAAVHCLSDAELAGVLRHERAHLETRHDLAIGAARALERAFLGFSLFRVAADQITRLAEMQADDRAGPRRPLAMALMRLGTAQPPAGAMGAHGANTLQRAQRLLEPTAALSPHLHAAVISGPLLMLALPLVLALAPALMPLGLDHCAGFSPPSC</sequence>
<keyword evidence="4 6" id="KW-0862">Zinc</keyword>
<dbReference type="Gene3D" id="3.30.2010.10">
    <property type="entry name" value="Metalloproteases ('zincins'), catalytic domain"/>
    <property type="match status" value="1"/>
</dbReference>
<evidence type="ECO:0000256" key="3">
    <source>
        <dbReference type="ARBA" id="ARBA00022801"/>
    </source>
</evidence>
<dbReference type="AlphaFoldDB" id="A0A3N2CWA2"/>
<dbReference type="InterPro" id="IPR001915">
    <property type="entry name" value="Peptidase_M48"/>
</dbReference>
<dbReference type="EMBL" id="RKHO01000001">
    <property type="protein sequence ID" value="ROR91827.1"/>
    <property type="molecule type" value="Genomic_DNA"/>
</dbReference>
<dbReference type="GO" id="GO:0006508">
    <property type="term" value="P:proteolysis"/>
    <property type="evidence" value="ECO:0007669"/>
    <property type="project" value="UniProtKB-KW"/>
</dbReference>
<evidence type="ECO:0000256" key="5">
    <source>
        <dbReference type="ARBA" id="ARBA00023049"/>
    </source>
</evidence>
<feature type="transmembrane region" description="Helical" evidence="7">
    <location>
        <begin position="90"/>
        <end position="113"/>
    </location>
</feature>
<dbReference type="GO" id="GO:0046872">
    <property type="term" value="F:metal ion binding"/>
    <property type="evidence" value="ECO:0007669"/>
    <property type="project" value="UniProtKB-KW"/>
</dbReference>
<dbReference type="GO" id="GO:0004222">
    <property type="term" value="F:metalloendopeptidase activity"/>
    <property type="evidence" value="ECO:0007669"/>
    <property type="project" value="InterPro"/>
</dbReference>
<proteinExistence type="inferred from homology"/>
<dbReference type="PANTHER" id="PTHR34978">
    <property type="entry name" value="POSSIBLE SENSOR-TRANSDUCER PROTEIN BLAR"/>
    <property type="match status" value="1"/>
</dbReference>
<evidence type="ECO:0000256" key="2">
    <source>
        <dbReference type="ARBA" id="ARBA00022723"/>
    </source>
</evidence>
<keyword evidence="2" id="KW-0479">Metal-binding</keyword>
<feature type="transmembrane region" description="Helical" evidence="7">
    <location>
        <begin position="292"/>
        <end position="313"/>
    </location>
</feature>
<protein>
    <submittedName>
        <fullName evidence="9">Peptidase M48-like protein</fullName>
    </submittedName>
</protein>
<feature type="domain" description="Peptidase M48" evidence="8">
    <location>
        <begin position="172"/>
        <end position="211"/>
    </location>
</feature>
<keyword evidence="5 6" id="KW-0482">Metalloprotease</keyword>
<evidence type="ECO:0000313" key="9">
    <source>
        <dbReference type="EMBL" id="ROR91827.1"/>
    </source>
</evidence>
<dbReference type="PANTHER" id="PTHR34978:SF3">
    <property type="entry name" value="SLR0241 PROTEIN"/>
    <property type="match status" value="1"/>
</dbReference>
<keyword evidence="7" id="KW-0812">Transmembrane</keyword>